<accession>A0AAD7EBA5</accession>
<comment type="caution">
    <text evidence="2">The sequence shown here is derived from an EMBL/GenBank/DDBJ whole genome shotgun (WGS) entry which is preliminary data.</text>
</comment>
<evidence type="ECO:0000256" key="1">
    <source>
        <dbReference type="SAM" id="MobiDB-lite"/>
    </source>
</evidence>
<feature type="region of interest" description="Disordered" evidence="1">
    <location>
        <begin position="532"/>
        <end position="584"/>
    </location>
</feature>
<reference evidence="2" key="1">
    <citation type="submission" date="2023-03" db="EMBL/GenBank/DDBJ databases">
        <title>Massive genome expansion in bonnet fungi (Mycena s.s.) driven by repeated elements and novel gene families across ecological guilds.</title>
        <authorList>
            <consortium name="Lawrence Berkeley National Laboratory"/>
            <person name="Harder C.B."/>
            <person name="Miyauchi S."/>
            <person name="Viragh M."/>
            <person name="Kuo A."/>
            <person name="Thoen E."/>
            <person name="Andreopoulos B."/>
            <person name="Lu D."/>
            <person name="Skrede I."/>
            <person name="Drula E."/>
            <person name="Henrissat B."/>
            <person name="Morin E."/>
            <person name="Kohler A."/>
            <person name="Barry K."/>
            <person name="LaButti K."/>
            <person name="Morin E."/>
            <person name="Salamov A."/>
            <person name="Lipzen A."/>
            <person name="Mereny Z."/>
            <person name="Hegedus B."/>
            <person name="Baldrian P."/>
            <person name="Stursova M."/>
            <person name="Weitz H."/>
            <person name="Taylor A."/>
            <person name="Grigoriev I.V."/>
            <person name="Nagy L.G."/>
            <person name="Martin F."/>
            <person name="Kauserud H."/>
        </authorList>
    </citation>
    <scope>NUCLEOTIDE SEQUENCE</scope>
    <source>
        <strain evidence="2">CBHHK002</strain>
    </source>
</reference>
<name>A0AAD7EBA5_9AGAR</name>
<feature type="region of interest" description="Disordered" evidence="1">
    <location>
        <begin position="1311"/>
        <end position="1346"/>
    </location>
</feature>
<dbReference type="PANTHER" id="PTHR31912">
    <property type="entry name" value="IP13529P"/>
    <property type="match status" value="1"/>
</dbReference>
<dbReference type="EMBL" id="JARIHO010000081">
    <property type="protein sequence ID" value="KAJ7309409.1"/>
    <property type="molecule type" value="Genomic_DNA"/>
</dbReference>
<dbReference type="Proteomes" id="UP001218218">
    <property type="component" value="Unassembled WGS sequence"/>
</dbReference>
<feature type="compositionally biased region" description="Acidic residues" evidence="1">
    <location>
        <begin position="1311"/>
        <end position="1320"/>
    </location>
</feature>
<sequence length="1427" mass="158376">MEALQRRQRSPSPINPAAPTNQLPFSAFVADGARALLASLATPAGSQEGTPAADWPEPSSSRQPPDRILDWGLSDHTELEPSPEARAVGQIAQQLLQFQDIDAASDDEMQERSDIEDDNDELQEPTVTVNNGDDYDDHREKRARNRDHTQYSRQWHPWTDRITCTLDILMHLPRSVFSHRQLELFLWLLKVNNVDDVPSVKSMQELNTMLQKLCGIETIGYDGALGHKYYVNSLGQILSQEMCNPKVRPHLEFYPEDTGKLLEQARQGKRWLEEMPSLQTTPMARIGDQDYFIHEPAMLDDGKFCVPHRWFVRDKALVAKCWDLVVITTETGQNWRVIQHESEVSQARFLKSFPKLKADISLYNFPDPSKINDVQDPLSGALSPWDLTDPAVGNPWRERANGARVLAFPIWLYCDDTSGNLSKKWNEHNSFLFTPAGLPREESQKEYNVHFLCTSNIAPPLEMLDGVLDQLESGQKDGIWAWDSELNELVLIIPSVLALLGDNPMQSEFACHIGLRGKYFCRACWVKGSDSLDDQDATAAHSKDPKTANASDSESQAGTDTESDAGSDGDSAPAHESSPQADPVRLGATNEEMGAGSTPELDPSPLEAPEITAEHTSTAATNIVPANPPQMATPDSAEQPKKSRGKRAKETLEQTMSPVKSFVKIGKLRTKEETTKKLRSYFDEALTLNTKTKVKNMRLDPHHNTLVEILHVVLLGFVKYMWRDLVQNQLQTKDDLKALLETRLNSFDVGGLGISPLAGHTLVQYSGSLVGRDFRAIAQAAPFVIYDLVSKDCLATWVALSKLIPLIWQPTIKDVDAHVALLTAEINHFLACAARWTTRWFNKPKFHILLHLPAHIRRFGPAILFATEAFESFNAIIRAKSVHSNRHAPSRDIARAFAQGNRIRHLLSGGLFMRPSLVAVVPTRAPQNPPAPRSYTPSTRSSRLELAANRCLSREKKDWLHAGPGPLSLVSSANTVTQYLGLDPKKRGTHGVCISDKQPPRLFSATLAGSKLPDSLPHNSAQTPLLKSNSEMYLDNGDHCVLNAFVIAKRPNQTTFIAQVQEILQIKGSVEDLSQRPSAVLLQSAAIGTVPDPSYGMPAIDPLEQWSLVSMKDILCTVNLGSVDGGLTKADLATRLYQTAILFSHANERKKADKDSSLADFTQLLEDLRTRLDEGYLFTKEQMRNIRTQAQDTIYEATRTSFMQMHTDVMQKLRDNKAPLKLNNVFGNPSREKSLISLVKRTCSSVRNSLRQDIRNGICGDSPATLAEFTYSSATKFKRGGPGLNLDVGYTVHMALLRRFAMENPSAIGVEEVEDDDSNEDPGSSPAPPSKKRKITATSHAGGRVPKGKDFWSQADTFFVKKIADFGSKNLQGFGWKEYTNETLRIDESLFPTPVDDETPGDPVLSTSIGVRGNVGCGSRTNLLQLV</sequence>
<feature type="region of interest" description="Disordered" evidence="1">
    <location>
        <begin position="40"/>
        <end position="79"/>
    </location>
</feature>
<evidence type="ECO:0000313" key="2">
    <source>
        <dbReference type="EMBL" id="KAJ7309409.1"/>
    </source>
</evidence>
<dbReference type="PANTHER" id="PTHR31912:SF34">
    <property type="entry name" value="NOTOCHORD-RELATED PROTEIN"/>
    <property type="match status" value="1"/>
</dbReference>
<evidence type="ECO:0000313" key="3">
    <source>
        <dbReference type="Proteomes" id="UP001218218"/>
    </source>
</evidence>
<feature type="compositionally biased region" description="Polar residues" evidence="1">
    <location>
        <begin position="548"/>
        <end position="560"/>
    </location>
</feature>
<feature type="compositionally biased region" description="Basic and acidic residues" evidence="1">
    <location>
        <begin position="64"/>
        <end position="79"/>
    </location>
</feature>
<feature type="compositionally biased region" description="Acidic residues" evidence="1">
    <location>
        <begin position="105"/>
        <end position="123"/>
    </location>
</feature>
<feature type="region of interest" description="Disordered" evidence="1">
    <location>
        <begin position="105"/>
        <end position="150"/>
    </location>
</feature>
<feature type="region of interest" description="Disordered" evidence="1">
    <location>
        <begin position="623"/>
        <end position="653"/>
    </location>
</feature>
<feature type="region of interest" description="Disordered" evidence="1">
    <location>
        <begin position="1"/>
        <end position="22"/>
    </location>
</feature>
<proteinExistence type="predicted"/>
<protein>
    <submittedName>
        <fullName evidence="2">Uncharacterized protein</fullName>
    </submittedName>
</protein>
<keyword evidence="3" id="KW-1185">Reference proteome</keyword>
<gene>
    <name evidence="2" type="ORF">DFH08DRAFT_1088222</name>
</gene>
<organism evidence="2 3">
    <name type="scientific">Mycena albidolilacea</name>
    <dbReference type="NCBI Taxonomy" id="1033008"/>
    <lineage>
        <taxon>Eukaryota</taxon>
        <taxon>Fungi</taxon>
        <taxon>Dikarya</taxon>
        <taxon>Basidiomycota</taxon>
        <taxon>Agaricomycotina</taxon>
        <taxon>Agaricomycetes</taxon>
        <taxon>Agaricomycetidae</taxon>
        <taxon>Agaricales</taxon>
        <taxon>Marasmiineae</taxon>
        <taxon>Mycenaceae</taxon>
        <taxon>Mycena</taxon>
    </lineage>
</organism>
<feature type="compositionally biased region" description="Basic and acidic residues" evidence="1">
    <location>
        <begin position="136"/>
        <end position="150"/>
    </location>
</feature>